<dbReference type="PROSITE" id="PS51898">
    <property type="entry name" value="TYR_RECOMBINASE"/>
    <property type="match status" value="1"/>
</dbReference>
<evidence type="ECO:0000313" key="11">
    <source>
        <dbReference type="Proteomes" id="UP000183670"/>
    </source>
</evidence>
<evidence type="ECO:0000313" key="10">
    <source>
        <dbReference type="Proteomes" id="UP000181870"/>
    </source>
</evidence>
<reference evidence="10 11" key="1">
    <citation type="submission" date="2016-10" db="EMBL/GenBank/DDBJ databases">
        <authorList>
            <person name="de Groot N.N."/>
        </authorList>
    </citation>
    <scope>NUCLEOTIDE SEQUENCE [LARGE SCALE GENOMIC DNA]</scope>
    <source>
        <strain evidence="8 11">NLAE-zl-C500</strain>
        <strain evidence="9 10">NLAE-zl-C57</strain>
    </source>
</reference>
<protein>
    <submittedName>
        <fullName evidence="8">Site-specific recombinase XerD</fullName>
    </submittedName>
</protein>
<dbReference type="EMBL" id="FMYE01000036">
    <property type="protein sequence ID" value="SDB78187.1"/>
    <property type="molecule type" value="Genomic_DNA"/>
</dbReference>
<dbReference type="AlphaFoldDB" id="A0A1G6G876"/>
<dbReference type="InterPro" id="IPR050090">
    <property type="entry name" value="Tyrosine_recombinase_XerCD"/>
</dbReference>
<evidence type="ECO:0000259" key="6">
    <source>
        <dbReference type="PROSITE" id="PS51898"/>
    </source>
</evidence>
<sequence>MKKEDLISFMKKIAAELQRRGNLGTAHVYRSSLNAIRTFLGSDKMPFRQLTPEWLKRFENSLRERGCSWNTVSTYLRTLRAVYNRAVSQRKATYVPHLFRSVYTGTRADRQRALDNEDMKKVFTRLATQSSATTAMRTAQDWFILMFLLRGLPFVDLAYLRKNDLKENVITYRRRKTGRTLSVTLTTEAMFLLQRYMNRDVVSPYLFPILRSGEGTEEAYREYQLVLRGFNHQLALLGELLGIKGKLSSYTARHTWATTAYYCEIHPGVISEAMGHSSITVTETYLKPFHSKKIDDANRRIIDFVERSIGKAIA</sequence>
<dbReference type="Proteomes" id="UP000181870">
    <property type="component" value="Unassembled WGS sequence"/>
</dbReference>
<keyword evidence="3 5" id="KW-0238">DNA-binding</keyword>
<dbReference type="SUPFAM" id="SSF56349">
    <property type="entry name" value="DNA breaking-rejoining enzymes"/>
    <property type="match status" value="1"/>
</dbReference>
<evidence type="ECO:0000256" key="3">
    <source>
        <dbReference type="ARBA" id="ARBA00023125"/>
    </source>
</evidence>
<evidence type="ECO:0000256" key="2">
    <source>
        <dbReference type="ARBA" id="ARBA00022908"/>
    </source>
</evidence>
<dbReference type="InterPro" id="IPR013762">
    <property type="entry name" value="Integrase-like_cat_sf"/>
</dbReference>
<evidence type="ECO:0000256" key="4">
    <source>
        <dbReference type="ARBA" id="ARBA00023172"/>
    </source>
</evidence>
<keyword evidence="4" id="KW-0233">DNA recombination</keyword>
<feature type="domain" description="Core-binding (CB)" evidence="7">
    <location>
        <begin position="1"/>
        <end position="87"/>
    </location>
</feature>
<evidence type="ECO:0000259" key="7">
    <source>
        <dbReference type="PROSITE" id="PS51900"/>
    </source>
</evidence>
<dbReference type="InterPro" id="IPR025269">
    <property type="entry name" value="SAM-like_dom"/>
</dbReference>
<evidence type="ECO:0000256" key="5">
    <source>
        <dbReference type="PROSITE-ProRule" id="PRU01248"/>
    </source>
</evidence>
<dbReference type="Pfam" id="PF00589">
    <property type="entry name" value="Phage_integrase"/>
    <property type="match status" value="1"/>
</dbReference>
<dbReference type="InterPro" id="IPR002104">
    <property type="entry name" value="Integrase_catalytic"/>
</dbReference>
<dbReference type="PANTHER" id="PTHR30349:SF64">
    <property type="entry name" value="PROPHAGE INTEGRASE INTD-RELATED"/>
    <property type="match status" value="1"/>
</dbReference>
<name>A0A1G6G876_BACOV</name>
<gene>
    <name evidence="8" type="ORF">SAMN05192581_10362</name>
    <name evidence="9" type="ORF">SAMN05192582_11022</name>
</gene>
<dbReference type="PANTHER" id="PTHR30349">
    <property type="entry name" value="PHAGE INTEGRASE-RELATED"/>
    <property type="match status" value="1"/>
</dbReference>
<dbReference type="Pfam" id="PF13102">
    <property type="entry name" value="Phage_int_SAM_5"/>
    <property type="match status" value="1"/>
</dbReference>
<organism evidence="8 11">
    <name type="scientific">Bacteroides ovatus</name>
    <dbReference type="NCBI Taxonomy" id="28116"/>
    <lineage>
        <taxon>Bacteria</taxon>
        <taxon>Pseudomonadati</taxon>
        <taxon>Bacteroidota</taxon>
        <taxon>Bacteroidia</taxon>
        <taxon>Bacteroidales</taxon>
        <taxon>Bacteroidaceae</taxon>
        <taxon>Bacteroides</taxon>
    </lineage>
</organism>
<dbReference type="Gene3D" id="1.10.150.130">
    <property type="match status" value="1"/>
</dbReference>
<dbReference type="Gene3D" id="1.10.443.10">
    <property type="entry name" value="Intergrase catalytic core"/>
    <property type="match status" value="1"/>
</dbReference>
<accession>A0A1G6G876</accession>
<evidence type="ECO:0000313" key="8">
    <source>
        <dbReference type="EMBL" id="SDB78187.1"/>
    </source>
</evidence>
<dbReference type="EMBL" id="FNDO01000102">
    <property type="protein sequence ID" value="SDI99478.1"/>
    <property type="molecule type" value="Genomic_DNA"/>
</dbReference>
<dbReference type="InterPro" id="IPR010998">
    <property type="entry name" value="Integrase_recombinase_N"/>
</dbReference>
<evidence type="ECO:0000313" key="9">
    <source>
        <dbReference type="EMBL" id="SDI99478.1"/>
    </source>
</evidence>
<dbReference type="RefSeq" id="WP_074559073.1">
    <property type="nucleotide sequence ID" value="NZ_FMYE01000036.1"/>
</dbReference>
<dbReference type="GO" id="GO:0003677">
    <property type="term" value="F:DNA binding"/>
    <property type="evidence" value="ECO:0007669"/>
    <property type="project" value="UniProtKB-UniRule"/>
</dbReference>
<dbReference type="InterPro" id="IPR011010">
    <property type="entry name" value="DNA_brk_join_enz"/>
</dbReference>
<proteinExistence type="inferred from homology"/>
<dbReference type="GO" id="GO:0015074">
    <property type="term" value="P:DNA integration"/>
    <property type="evidence" value="ECO:0007669"/>
    <property type="project" value="UniProtKB-KW"/>
</dbReference>
<dbReference type="PROSITE" id="PS51900">
    <property type="entry name" value="CB"/>
    <property type="match status" value="1"/>
</dbReference>
<evidence type="ECO:0000256" key="1">
    <source>
        <dbReference type="ARBA" id="ARBA00008857"/>
    </source>
</evidence>
<feature type="domain" description="Tyr recombinase" evidence="6">
    <location>
        <begin position="109"/>
        <end position="303"/>
    </location>
</feature>
<dbReference type="GO" id="GO:0006310">
    <property type="term" value="P:DNA recombination"/>
    <property type="evidence" value="ECO:0007669"/>
    <property type="project" value="UniProtKB-KW"/>
</dbReference>
<keyword evidence="2" id="KW-0229">DNA integration</keyword>
<dbReference type="InterPro" id="IPR044068">
    <property type="entry name" value="CB"/>
</dbReference>
<dbReference type="Proteomes" id="UP000183670">
    <property type="component" value="Unassembled WGS sequence"/>
</dbReference>
<comment type="similarity">
    <text evidence="1">Belongs to the 'phage' integrase family.</text>
</comment>